<accession>M1Z0I4</accession>
<name>M1Z0I4_NITG3</name>
<comment type="caution">
    <text evidence="2">The sequence shown here is derived from an EMBL/GenBank/DDBJ whole genome shotgun (WGS) entry which is preliminary data.</text>
</comment>
<dbReference type="HOGENOM" id="CLU_608107_0_0_0"/>
<evidence type="ECO:0000256" key="1">
    <source>
        <dbReference type="SAM" id="SignalP"/>
    </source>
</evidence>
<dbReference type="AlphaFoldDB" id="M1Z0I4"/>
<dbReference type="RefSeq" id="WP_005009617.1">
    <property type="nucleotide sequence ID" value="NZ_HG422173.1"/>
</dbReference>
<sequence length="450" mass="51303">MKATRIPRATQTPSLLAVALLGAFFFTTAFPAQAEESAFNRLVLQKRFLEKTHGIARLECFPFMEKFGDREGETRRIHECLKGVFTLTAALKEVPDADLNRVAISTRFLRTGGFHTLLIPWDAEVVYVARILRERLSPADQQAFLGKVAAVKSAIHGKLFIRELYCSLTITNEQCLRGYETLAKVEPDPALRRKMWAEVTITDSDTAKENPEILPLRYDADVERMTRQLRADTTWNEWEIQKKAYETIQERFGDTFKKLQLPTFYCDVSLSPQECIQGAENFHKAAQTEVLQSKTWGRVRVTRYNTRIQSDYNAMFRYDLSPDEIVKVFSAKPEKREIEKAVTRAEKLEGLIKNNATGLRAVCDLVDLASALCVQGFEHFIDFVRAHPDFRPAGTATDVMFVDGTQVSRLNFALNSNSRAHYIYVDVRSPYPEFEAHLLKFGKDSPAPVR</sequence>
<feature type="chain" id="PRO_5004019864" evidence="1">
    <location>
        <begin position="35"/>
        <end position="450"/>
    </location>
</feature>
<dbReference type="EMBL" id="CAQJ01000066">
    <property type="protein sequence ID" value="CCQ91215.1"/>
    <property type="molecule type" value="Genomic_DNA"/>
</dbReference>
<dbReference type="Proteomes" id="UP000011704">
    <property type="component" value="Unassembled WGS sequence"/>
</dbReference>
<reference evidence="2 3" key="1">
    <citation type="journal article" date="2013" name="Front. Microbiol.">
        <title>The genome of Nitrospina gracilis illuminates the metabolism and evolution of the major marine nitrite oxidizer.</title>
        <authorList>
            <person name="Luecker S."/>
            <person name="Nowka B."/>
            <person name="Rattei T."/>
            <person name="Spieck E."/>
            <person name="and Daims H."/>
        </authorList>
    </citation>
    <scope>NUCLEOTIDE SEQUENCE [LARGE SCALE GENOMIC DNA]</scope>
    <source>
        <strain evidence="2 3">3/211</strain>
    </source>
</reference>
<gene>
    <name evidence="2" type="ORF">NITGR_60007</name>
</gene>
<keyword evidence="1" id="KW-0732">Signal</keyword>
<evidence type="ECO:0000313" key="2">
    <source>
        <dbReference type="EMBL" id="CCQ91215.1"/>
    </source>
</evidence>
<protein>
    <submittedName>
        <fullName evidence="2">Uncharacterized protein</fullName>
    </submittedName>
</protein>
<feature type="signal peptide" evidence="1">
    <location>
        <begin position="1"/>
        <end position="34"/>
    </location>
</feature>
<organism evidence="2 3">
    <name type="scientific">Nitrospina gracilis (strain 3/211)</name>
    <dbReference type="NCBI Taxonomy" id="1266370"/>
    <lineage>
        <taxon>Bacteria</taxon>
        <taxon>Pseudomonadati</taxon>
        <taxon>Nitrospinota/Tectimicrobiota group</taxon>
        <taxon>Nitrospinota</taxon>
        <taxon>Nitrospinia</taxon>
        <taxon>Nitrospinales</taxon>
        <taxon>Nitrospinaceae</taxon>
        <taxon>Nitrospina</taxon>
    </lineage>
</organism>
<evidence type="ECO:0000313" key="3">
    <source>
        <dbReference type="Proteomes" id="UP000011704"/>
    </source>
</evidence>
<dbReference type="InParanoid" id="M1Z0I4"/>
<keyword evidence="3" id="KW-1185">Reference proteome</keyword>
<proteinExistence type="predicted"/>